<dbReference type="Gene3D" id="1.10.630.10">
    <property type="entry name" value="Cytochrome P450"/>
    <property type="match status" value="2"/>
</dbReference>
<evidence type="ECO:0000256" key="5">
    <source>
        <dbReference type="ARBA" id="ARBA00023004"/>
    </source>
</evidence>
<reference evidence="7" key="1">
    <citation type="submission" date="2016-12" db="EMBL/GenBank/DDBJ databases">
        <title>The genomes of Aspergillus section Nigri reveals drivers in fungal speciation.</title>
        <authorList>
            <consortium name="DOE Joint Genome Institute"/>
            <person name="Vesth T.C."/>
            <person name="Nybo J."/>
            <person name="Theobald S."/>
            <person name="Brandl J."/>
            <person name="Frisvad J.C."/>
            <person name="Nielsen K.F."/>
            <person name="Lyhne E.K."/>
            <person name="Kogle M.E."/>
            <person name="Kuo A."/>
            <person name="Riley R."/>
            <person name="Clum A."/>
            <person name="Nolan M."/>
            <person name="Lipzen A."/>
            <person name="Salamov A."/>
            <person name="Henrissat B."/>
            <person name="Wiebenga A."/>
            <person name="De Vries R.P."/>
            <person name="Grigoriev I.V."/>
            <person name="Mortensen U.H."/>
            <person name="Andersen M.R."/>
            <person name="Baker S.E."/>
        </authorList>
    </citation>
    <scope>NUCLEOTIDE SEQUENCE [LARGE SCALE GENOMIC DNA]</scope>
    <source>
        <strain evidence="7">CBS 113365</strain>
    </source>
</reference>
<dbReference type="GO" id="GO:0004497">
    <property type="term" value="F:monooxygenase activity"/>
    <property type="evidence" value="ECO:0007669"/>
    <property type="project" value="UniProtKB-KW"/>
</dbReference>
<dbReference type="GO" id="GO:0020037">
    <property type="term" value="F:heme binding"/>
    <property type="evidence" value="ECO:0007669"/>
    <property type="project" value="InterPro"/>
</dbReference>
<evidence type="ECO:0000256" key="6">
    <source>
        <dbReference type="ARBA" id="ARBA00023033"/>
    </source>
</evidence>
<dbReference type="PANTHER" id="PTHR46300">
    <property type="entry name" value="P450, PUTATIVE (EUROFUNG)-RELATED-RELATED"/>
    <property type="match status" value="1"/>
</dbReference>
<evidence type="ECO:0000256" key="3">
    <source>
        <dbReference type="ARBA" id="ARBA00022723"/>
    </source>
</evidence>
<proteinExistence type="inferred from homology"/>
<comment type="similarity">
    <text evidence="2">Belongs to the cytochrome P450 family.</text>
</comment>
<accession>A0A319AYR0</accession>
<organism evidence="7 8">
    <name type="scientific">Aspergillus vadensis (strain CBS 113365 / IMI 142717 / IBT 24658)</name>
    <dbReference type="NCBI Taxonomy" id="1448311"/>
    <lineage>
        <taxon>Eukaryota</taxon>
        <taxon>Fungi</taxon>
        <taxon>Dikarya</taxon>
        <taxon>Ascomycota</taxon>
        <taxon>Pezizomycotina</taxon>
        <taxon>Eurotiomycetes</taxon>
        <taxon>Eurotiomycetidae</taxon>
        <taxon>Eurotiales</taxon>
        <taxon>Aspergillaceae</taxon>
        <taxon>Aspergillus</taxon>
        <taxon>Aspergillus subgen. Circumdati</taxon>
    </lineage>
</organism>
<evidence type="ECO:0000256" key="2">
    <source>
        <dbReference type="ARBA" id="ARBA00010617"/>
    </source>
</evidence>
<keyword evidence="8" id="KW-1185">Reference proteome</keyword>
<dbReference type="InterPro" id="IPR001128">
    <property type="entry name" value="Cyt_P450"/>
</dbReference>
<dbReference type="GeneID" id="37213762"/>
<keyword evidence="5" id="KW-0408">Iron</keyword>
<dbReference type="Proteomes" id="UP000248405">
    <property type="component" value="Unassembled WGS sequence"/>
</dbReference>
<dbReference type="AlphaFoldDB" id="A0A319AYR0"/>
<name>A0A319AYR0_ASPVC</name>
<dbReference type="PANTHER" id="PTHR46300:SF2">
    <property type="entry name" value="CYTOCHROME P450 MONOOXYGENASE ALNH-RELATED"/>
    <property type="match status" value="1"/>
</dbReference>
<evidence type="ECO:0000313" key="7">
    <source>
        <dbReference type="EMBL" id="PYH64561.1"/>
    </source>
</evidence>
<protein>
    <submittedName>
        <fullName evidence="7">Cytochrome P450</fullName>
    </submittedName>
</protein>
<dbReference type="Pfam" id="PF00067">
    <property type="entry name" value="p450"/>
    <property type="match status" value="1"/>
</dbReference>
<keyword evidence="4" id="KW-0560">Oxidoreductase</keyword>
<evidence type="ECO:0000256" key="1">
    <source>
        <dbReference type="ARBA" id="ARBA00001971"/>
    </source>
</evidence>
<gene>
    <name evidence="7" type="ORF">BO88DRAFT_429613</name>
</gene>
<dbReference type="GO" id="GO:0016705">
    <property type="term" value="F:oxidoreductase activity, acting on paired donors, with incorporation or reduction of molecular oxygen"/>
    <property type="evidence" value="ECO:0007669"/>
    <property type="project" value="InterPro"/>
</dbReference>
<dbReference type="SUPFAM" id="SSF48264">
    <property type="entry name" value="Cytochrome P450"/>
    <property type="match status" value="1"/>
</dbReference>
<evidence type="ECO:0000256" key="4">
    <source>
        <dbReference type="ARBA" id="ARBA00023002"/>
    </source>
</evidence>
<sequence>MALVQLTALATCALLLVVLRATFISWRLQRKLLTYTGAPGAPFTGNILQLPKVRAHHNFRIGPATTAVLTVTDRALAKKLFDKWSASYSSRPTSQVGQNIITGGDHLLVMHYSDNWCLFRKTINQHFSASICEKKHFRLLEAEHTQMMRDFLLHPEKYMLHTRRTTNSIIMSLLFGICTLSWDTPHMQDLYEIMELWSQIMETGTTPPVDIFPWLHWAVARGMKRLYSSFHRRAIEARRRAESASQYRARSFLDDLGLTDNQVDFLGGVMMEGGSDTSSTMLLVMIQVLDFSRLPYINVVVKEIMRWRPVTSLVFPHALSKDDWRITVFLNGRHKLAFDYAASSEYMQCYYYIYGAGRRLYPGIHLFGCSMFLGAAKLLWAFNFELARDEKGSLIPIDTDPTTSYTEDFLVCPRPYKCNELHTRASIH</sequence>
<evidence type="ECO:0000313" key="8">
    <source>
        <dbReference type="Proteomes" id="UP000248405"/>
    </source>
</evidence>
<dbReference type="OrthoDB" id="1103324at2759"/>
<dbReference type="InterPro" id="IPR036396">
    <property type="entry name" value="Cyt_P450_sf"/>
</dbReference>
<keyword evidence="3" id="KW-0479">Metal-binding</keyword>
<comment type="cofactor">
    <cofactor evidence="1">
        <name>heme</name>
        <dbReference type="ChEBI" id="CHEBI:30413"/>
    </cofactor>
</comment>
<dbReference type="RefSeq" id="XP_025558355.1">
    <property type="nucleotide sequence ID" value="XM_025709170.1"/>
</dbReference>
<keyword evidence="6" id="KW-0503">Monooxygenase</keyword>
<dbReference type="InterPro" id="IPR050364">
    <property type="entry name" value="Cytochrome_P450_fung"/>
</dbReference>
<dbReference type="EMBL" id="KZ821643">
    <property type="protein sequence ID" value="PYH64561.1"/>
    <property type="molecule type" value="Genomic_DNA"/>
</dbReference>
<dbReference type="GO" id="GO:0005506">
    <property type="term" value="F:iron ion binding"/>
    <property type="evidence" value="ECO:0007669"/>
    <property type="project" value="InterPro"/>
</dbReference>